<evidence type="ECO:0000313" key="4">
    <source>
        <dbReference type="Proteomes" id="UP000748025"/>
    </source>
</evidence>
<dbReference type="EMBL" id="SRPW01003010">
    <property type="protein sequence ID" value="KAG5988869.1"/>
    <property type="molecule type" value="Genomic_DNA"/>
</dbReference>
<dbReference type="PANTHER" id="PTHR34612:SF2">
    <property type="entry name" value="GLYCOSIDE HYDROLASE 131 CATALYTIC N-TERMINAL DOMAIN-CONTAINING PROTEIN"/>
    <property type="match status" value="1"/>
</dbReference>
<dbReference type="Gene3D" id="2.60.120.1160">
    <property type="match status" value="1"/>
</dbReference>
<gene>
    <name evidence="3" type="ORF">E4U43_004617</name>
</gene>
<feature type="chain" id="PRO_5040516284" description="Glycoside hydrolase 131 catalytic N-terminal domain-containing protein" evidence="1">
    <location>
        <begin position="19"/>
        <end position="298"/>
    </location>
</feature>
<sequence length="298" mass="32731">MKTIVHLLFYVAAATAAASTLDSEATTGPRCPLIFDGRVPANFTLKQFDDKNNIFNPSFVHGANQNFSSVLKFPDYTKRQSLFDRVGRTKPVEVTINDQSIFTPSPGNSQVGFRRTELLIASNSGKDNSTLGIRTLHFSIAKDSTRPLNLSHEYQLTFLEDASFSTNQFVLKTGTIIGVDNINADSLTLFGNTNKFGDVLFTTPFSSGTFHNFALRLDFTRNTTEVLYSTGLHTLKSVAGPRSNDISGQGQYHFGLLKKGLDGNGDSKKGFQEPGIDEGIIYGGVFLEDRSEICRCNL</sequence>
<comment type="caution">
    <text evidence="3">The sequence shown here is derived from an EMBL/GenBank/DDBJ whole genome shotgun (WGS) entry which is preliminary data.</text>
</comment>
<evidence type="ECO:0000259" key="2">
    <source>
        <dbReference type="Pfam" id="PF18271"/>
    </source>
</evidence>
<reference evidence="3" key="1">
    <citation type="journal article" date="2020" name="bioRxiv">
        <title>Whole genome comparisons of ergot fungi reveals the divergence and evolution of species within the genus Claviceps are the result of varying mechanisms driving genome evolution and host range expansion.</title>
        <authorList>
            <person name="Wyka S.A."/>
            <person name="Mondo S.J."/>
            <person name="Liu M."/>
            <person name="Dettman J."/>
            <person name="Nalam V."/>
            <person name="Broders K.D."/>
        </authorList>
    </citation>
    <scope>NUCLEOTIDE SEQUENCE</scope>
    <source>
        <strain evidence="3">CCC 602</strain>
    </source>
</reference>
<dbReference type="PANTHER" id="PTHR34612">
    <property type="entry name" value="GH131_N DOMAIN-CONTAINING PROTEIN"/>
    <property type="match status" value="1"/>
</dbReference>
<evidence type="ECO:0000256" key="1">
    <source>
        <dbReference type="SAM" id="SignalP"/>
    </source>
</evidence>
<dbReference type="Proteomes" id="UP000748025">
    <property type="component" value="Unassembled WGS sequence"/>
</dbReference>
<organism evidence="3 4">
    <name type="scientific">Claviceps pusilla</name>
    <dbReference type="NCBI Taxonomy" id="123648"/>
    <lineage>
        <taxon>Eukaryota</taxon>
        <taxon>Fungi</taxon>
        <taxon>Dikarya</taxon>
        <taxon>Ascomycota</taxon>
        <taxon>Pezizomycotina</taxon>
        <taxon>Sordariomycetes</taxon>
        <taxon>Hypocreomycetidae</taxon>
        <taxon>Hypocreales</taxon>
        <taxon>Clavicipitaceae</taxon>
        <taxon>Claviceps</taxon>
    </lineage>
</organism>
<accession>A0A9P7N404</accession>
<name>A0A9P7N404_9HYPO</name>
<dbReference type="Pfam" id="PF18271">
    <property type="entry name" value="GH131_N"/>
    <property type="match status" value="1"/>
</dbReference>
<keyword evidence="1" id="KW-0732">Signal</keyword>
<dbReference type="InterPro" id="IPR041524">
    <property type="entry name" value="GH131_N"/>
</dbReference>
<proteinExistence type="predicted"/>
<dbReference type="AlphaFoldDB" id="A0A9P7N404"/>
<dbReference type="OrthoDB" id="5283326at2759"/>
<feature type="domain" description="Glycoside hydrolase 131 catalytic N-terminal" evidence="2">
    <location>
        <begin position="33"/>
        <end position="290"/>
    </location>
</feature>
<keyword evidence="4" id="KW-1185">Reference proteome</keyword>
<evidence type="ECO:0000313" key="3">
    <source>
        <dbReference type="EMBL" id="KAG5988869.1"/>
    </source>
</evidence>
<protein>
    <recommendedName>
        <fullName evidence="2">Glycoside hydrolase 131 catalytic N-terminal domain-containing protein</fullName>
    </recommendedName>
</protein>
<feature type="signal peptide" evidence="1">
    <location>
        <begin position="1"/>
        <end position="18"/>
    </location>
</feature>